<accession>A0A8H7RND4</accession>
<organism evidence="4 5">
    <name type="scientific">Circinella minor</name>
    <dbReference type="NCBI Taxonomy" id="1195481"/>
    <lineage>
        <taxon>Eukaryota</taxon>
        <taxon>Fungi</taxon>
        <taxon>Fungi incertae sedis</taxon>
        <taxon>Mucoromycota</taxon>
        <taxon>Mucoromycotina</taxon>
        <taxon>Mucoromycetes</taxon>
        <taxon>Mucorales</taxon>
        <taxon>Lichtheimiaceae</taxon>
        <taxon>Circinella</taxon>
    </lineage>
</organism>
<feature type="region of interest" description="Disordered" evidence="2">
    <location>
        <begin position="835"/>
        <end position="909"/>
    </location>
</feature>
<comment type="caution">
    <text evidence="4">The sequence shown here is derived from an EMBL/GenBank/DDBJ whole genome shotgun (WGS) entry which is preliminary data.</text>
</comment>
<evidence type="ECO:0000256" key="1">
    <source>
        <dbReference type="PROSITE-ProRule" id="PRU00047"/>
    </source>
</evidence>
<feature type="compositionally biased region" description="Basic and acidic residues" evidence="2">
    <location>
        <begin position="835"/>
        <end position="852"/>
    </location>
</feature>
<keyword evidence="1" id="KW-0863">Zinc-finger</keyword>
<evidence type="ECO:0000259" key="3">
    <source>
        <dbReference type="PROSITE" id="PS50158"/>
    </source>
</evidence>
<dbReference type="SUPFAM" id="SSF56219">
    <property type="entry name" value="DNase I-like"/>
    <property type="match status" value="1"/>
</dbReference>
<dbReference type="Gene3D" id="4.10.60.10">
    <property type="entry name" value="Zinc finger, CCHC-type"/>
    <property type="match status" value="1"/>
</dbReference>
<keyword evidence="1" id="KW-0862">Zinc</keyword>
<dbReference type="SUPFAM" id="SSF57756">
    <property type="entry name" value="Retrovirus zinc finger-like domains"/>
    <property type="match status" value="1"/>
</dbReference>
<feature type="compositionally biased region" description="Polar residues" evidence="2">
    <location>
        <begin position="860"/>
        <end position="886"/>
    </location>
</feature>
<evidence type="ECO:0000313" key="5">
    <source>
        <dbReference type="Proteomes" id="UP000646827"/>
    </source>
</evidence>
<dbReference type="GO" id="GO:0008270">
    <property type="term" value="F:zinc ion binding"/>
    <property type="evidence" value="ECO:0007669"/>
    <property type="project" value="UniProtKB-KW"/>
</dbReference>
<dbReference type="PROSITE" id="PS50158">
    <property type="entry name" value="ZF_CCHC"/>
    <property type="match status" value="1"/>
</dbReference>
<dbReference type="Proteomes" id="UP000646827">
    <property type="component" value="Unassembled WGS sequence"/>
</dbReference>
<dbReference type="GO" id="GO:0003676">
    <property type="term" value="F:nucleic acid binding"/>
    <property type="evidence" value="ECO:0007669"/>
    <property type="project" value="InterPro"/>
</dbReference>
<reference evidence="4 5" key="1">
    <citation type="submission" date="2020-12" db="EMBL/GenBank/DDBJ databases">
        <title>Metabolic potential, ecology and presence of endohyphal bacteria is reflected in genomic diversity of Mucoromycotina.</title>
        <authorList>
            <person name="Muszewska A."/>
            <person name="Okrasinska A."/>
            <person name="Steczkiewicz K."/>
            <person name="Drgas O."/>
            <person name="Orlowska M."/>
            <person name="Perlinska-Lenart U."/>
            <person name="Aleksandrzak-Piekarczyk T."/>
            <person name="Szatraj K."/>
            <person name="Zielenkiewicz U."/>
            <person name="Pilsyk S."/>
            <person name="Malc E."/>
            <person name="Mieczkowski P."/>
            <person name="Kruszewska J.S."/>
            <person name="Biernat P."/>
            <person name="Pawlowska J."/>
        </authorList>
    </citation>
    <scope>NUCLEOTIDE SEQUENCE [LARGE SCALE GENOMIC DNA]</scope>
    <source>
        <strain evidence="4 5">CBS 142.35</strain>
    </source>
</reference>
<dbReference type="EMBL" id="JAEPRB010000661">
    <property type="protein sequence ID" value="KAG2213715.1"/>
    <property type="molecule type" value="Genomic_DNA"/>
</dbReference>
<evidence type="ECO:0000313" key="4">
    <source>
        <dbReference type="EMBL" id="KAG2213715.1"/>
    </source>
</evidence>
<feature type="region of interest" description="Disordered" evidence="2">
    <location>
        <begin position="955"/>
        <end position="1061"/>
    </location>
</feature>
<sequence>MPRTILIRCDKCKLYWKKTVFQQHYSTCDPDAFRALSRNNVIDPEVLPEAPATTTVTPFIVSGSEDFSMDYNTEQVHGSIGSFEGDFDDFDFGNSNDVQEHGQRTDVDEDTDNVTDDNYVDDDVDEQIPSAYQEESEGIEDEESVAEYVDPWDKEPPLPTNVPIVENIQQFNISREAYVTLLAMLNKWIMKEGFVSENVPLYSPAKSEARLERMFNVKETKYRICPKHCRLFPVNSTDPCKCNASQFKQNGNPIETMSYFPLSRQLAMFIADTDIRESIYEKINYEADPGMLTDIFDGSIYQKLKPTLFPNQSPTNIDLAVSLFVDGFTPFKGGNSRLTIVHLVFLSLPPLAQNMIQVAIIPADYTGNIYSFLRPLINELRVLEDAGMIVDCAGGPINVKVHCLLASGDIIGVQELIHHSGCMSSYGCCQCRIATVREISPAGRGYGRYYTGTIEMSTPRTDEEFKGDENEFGINKATDFAQLKSFHGYSFFGLDELHLIGANVMKRIWQMVSGDFATDVNTTILLPKQACSAIGSAITESSATITSAIFEGSFRANHRSSVMESINPVPTPPIPPINTSPTTTNIGQVMSDTLTPAQHWKTFRSYTKAIRGKQQIVFEDKQAKADERSKRGERQWIRSDEEHSVFFDFRDIGHQPQEFMVTLKDQFPAAVGHIPAPKKYNGVIIAFEDAATCTRVCTLGVSFNHKTIIGTPTLSAENEVYKVNLEQLPLLPKSRLTPLLQNRLAVFGYAIIDTSAESSLPYEPLTHLISLLGRRNILATWRGMEKHCFYCHQPNHIVAECPDILKMGKKPRACYRCGSTEHFIRICPKVNNGEAGDKRLRTDNGSDIRKASDLSAASAPVSSITTAENINSGNHTTDNNSSGTHGNDNKNERSNVINSNSNKKEKSIVISSNGIEKDLSFVINHNEKRKEMGLVINNNDKDQEKEKEQHIVINNHQKQKKKTDDSHSALDSDSTDLENNDEIDAQTDSEDDTIMDFASTPQSSSVRPSLITRRPRRIGSIKLKEQKVSKKRQDKQKQVNLGSSRPVVQHPLNNTSQPTPDKEIISLSIGNDDSSSSTWTKHCGLVSFNENLLILPLWSSIDGRILAANITHRQHFFSPITIYVIYAPAQRIDQPPFFNQLYSLFNSLHQTVSRSIMLGDFNYNLHSTHRHSLINRHWTQWLYASWFDPFAQEPHMMHAPTFFGHQGTSNIDFILLSGDLIARAKSPQISFVSNRTDHHAVSIKLHLFDQQFGPGIWKINPYLADNDNFCDKLYHFLNEGIKHLPSTYACLQWDHLKSQVKMFAKDFSRKQHAQTKRHLQQLRRSHRQLQQLQHSYITCNTPQELASTEKEIDQVTDQEGNILALRSGHRWRELGERSNKYFYRCLRERHQRQNITALQTQEGLIVHNNNNFLDCAHQFYYQLYTAVAGVDVFILDL</sequence>
<dbReference type="InterPro" id="IPR001878">
    <property type="entry name" value="Znf_CCHC"/>
</dbReference>
<name>A0A8H7RND4_9FUNG</name>
<dbReference type="InterPro" id="IPR036875">
    <property type="entry name" value="Znf_CCHC_sf"/>
</dbReference>
<keyword evidence="5" id="KW-1185">Reference proteome</keyword>
<dbReference type="SMART" id="SM00343">
    <property type="entry name" value="ZnF_C2HC"/>
    <property type="match status" value="2"/>
</dbReference>
<evidence type="ECO:0000256" key="2">
    <source>
        <dbReference type="SAM" id="MobiDB-lite"/>
    </source>
</evidence>
<feature type="domain" description="CCHC-type" evidence="3">
    <location>
        <begin position="814"/>
        <end position="829"/>
    </location>
</feature>
<gene>
    <name evidence="4" type="ORF">INT45_009949</name>
</gene>
<dbReference type="Pfam" id="PF00098">
    <property type="entry name" value="zf-CCHC"/>
    <property type="match status" value="1"/>
</dbReference>
<protein>
    <recommendedName>
        <fullName evidence="3">CCHC-type domain-containing protein</fullName>
    </recommendedName>
</protein>
<proteinExistence type="predicted"/>
<feature type="compositionally biased region" description="Acidic residues" evidence="2">
    <location>
        <begin position="973"/>
        <end position="994"/>
    </location>
</feature>
<feature type="region of interest" description="Disordered" evidence="2">
    <location>
        <begin position="91"/>
        <end position="114"/>
    </location>
</feature>
<dbReference type="OrthoDB" id="2417391at2759"/>
<dbReference type="Gene3D" id="3.60.10.10">
    <property type="entry name" value="Endonuclease/exonuclease/phosphatase"/>
    <property type="match status" value="1"/>
</dbReference>
<keyword evidence="1" id="KW-0479">Metal-binding</keyword>
<dbReference type="InterPro" id="IPR036691">
    <property type="entry name" value="Endo/exonu/phosph_ase_sf"/>
</dbReference>